<reference evidence="1" key="1">
    <citation type="submission" date="2023-07" db="EMBL/GenBank/DDBJ databases">
        <authorList>
            <person name="Kim M.K."/>
        </authorList>
    </citation>
    <scope>NUCLEOTIDE SEQUENCE</scope>
    <source>
        <strain evidence="1">ASUV-10-1</strain>
    </source>
</reference>
<name>A0ABT9BCT4_9BACT</name>
<proteinExistence type="predicted"/>
<protein>
    <recommendedName>
        <fullName evidence="3">DUF4252 domain-containing protein</fullName>
    </recommendedName>
</protein>
<evidence type="ECO:0000313" key="2">
    <source>
        <dbReference type="Proteomes" id="UP001176429"/>
    </source>
</evidence>
<gene>
    <name evidence="1" type="ORF">Q5H93_15085</name>
</gene>
<dbReference type="Proteomes" id="UP001176429">
    <property type="component" value="Unassembled WGS sequence"/>
</dbReference>
<organism evidence="1 2">
    <name type="scientific">Hymenobacter aranciens</name>
    <dbReference type="NCBI Taxonomy" id="3063996"/>
    <lineage>
        <taxon>Bacteria</taxon>
        <taxon>Pseudomonadati</taxon>
        <taxon>Bacteroidota</taxon>
        <taxon>Cytophagia</taxon>
        <taxon>Cytophagales</taxon>
        <taxon>Hymenobacteraceae</taxon>
        <taxon>Hymenobacter</taxon>
    </lineage>
</organism>
<evidence type="ECO:0008006" key="3">
    <source>
        <dbReference type="Google" id="ProtNLM"/>
    </source>
</evidence>
<sequence length="196" mass="21936">MSLLKASAIILLALLIACQESQSERISSDPAKVLDEPTSQEAITSYSIDTAAILKNIRLDALLADVQSANLLPQKAVSNLPSVVNNFLHEKVEDFAIVNPEEDFQSTDIMTGNLPRRRLMYLGVADDIVLLAYELGGFGLSERVLIFKLNEHQITDFWTGSVKGKLQTKDEIVTYLRKNKNSKNKYWALNTNTIYF</sequence>
<comment type="caution">
    <text evidence="1">The sequence shown here is derived from an EMBL/GenBank/DDBJ whole genome shotgun (WGS) entry which is preliminary data.</text>
</comment>
<dbReference type="EMBL" id="JAUQSY010000009">
    <property type="protein sequence ID" value="MDO7876067.1"/>
    <property type="molecule type" value="Genomic_DNA"/>
</dbReference>
<accession>A0ABT9BCT4</accession>
<keyword evidence="2" id="KW-1185">Reference proteome</keyword>
<dbReference type="PROSITE" id="PS51257">
    <property type="entry name" value="PROKAR_LIPOPROTEIN"/>
    <property type="match status" value="1"/>
</dbReference>
<evidence type="ECO:0000313" key="1">
    <source>
        <dbReference type="EMBL" id="MDO7876067.1"/>
    </source>
</evidence>
<dbReference type="RefSeq" id="WP_305007409.1">
    <property type="nucleotide sequence ID" value="NZ_JAUQSY010000009.1"/>
</dbReference>